<dbReference type="EMBL" id="UYJE01003628">
    <property type="protein sequence ID" value="VDI20980.1"/>
    <property type="molecule type" value="Genomic_DNA"/>
</dbReference>
<feature type="signal peptide" evidence="2">
    <location>
        <begin position="1"/>
        <end position="24"/>
    </location>
</feature>
<feature type="chain" id="PRO_5032411628" description="Fibrinogen C-terminal domain-containing protein" evidence="2">
    <location>
        <begin position="25"/>
        <end position="328"/>
    </location>
</feature>
<dbReference type="OrthoDB" id="6121324at2759"/>
<protein>
    <recommendedName>
        <fullName evidence="3">Fibrinogen C-terminal domain-containing protein</fullName>
    </recommendedName>
</protein>
<dbReference type="GO" id="GO:0005615">
    <property type="term" value="C:extracellular space"/>
    <property type="evidence" value="ECO:0007669"/>
    <property type="project" value="TreeGrafter"/>
</dbReference>
<dbReference type="PANTHER" id="PTHR19143">
    <property type="entry name" value="FIBRINOGEN/TENASCIN/ANGIOPOEITIN"/>
    <property type="match status" value="1"/>
</dbReference>
<name>A0A8B6DLN6_MYTGA</name>
<keyword evidence="5" id="KW-1185">Reference proteome</keyword>
<feature type="domain" description="Fibrinogen C-terminal" evidence="3">
    <location>
        <begin position="114"/>
        <end position="328"/>
    </location>
</feature>
<evidence type="ECO:0000256" key="2">
    <source>
        <dbReference type="SAM" id="SignalP"/>
    </source>
</evidence>
<evidence type="ECO:0000256" key="1">
    <source>
        <dbReference type="ARBA" id="ARBA00023157"/>
    </source>
</evidence>
<dbReference type="SMART" id="SM00186">
    <property type="entry name" value="FBG"/>
    <property type="match status" value="1"/>
</dbReference>
<dbReference type="InterPro" id="IPR036056">
    <property type="entry name" value="Fibrinogen-like_C"/>
</dbReference>
<dbReference type="Proteomes" id="UP000596742">
    <property type="component" value="Unassembled WGS sequence"/>
</dbReference>
<dbReference type="Pfam" id="PF00147">
    <property type="entry name" value="Fibrinogen_C"/>
    <property type="match status" value="1"/>
</dbReference>
<dbReference type="InterPro" id="IPR050373">
    <property type="entry name" value="Fibrinogen_C-term_domain"/>
</dbReference>
<sequence length="328" mass="37360">MSLNNIVLAVFIVGFCNNLHLCEAGQSCLSCTGIQNQSNCEHVENCKNDEVCFVQKHTTDSGSLLYDLGCAYEQFCRYNIGGIFGRRNDAHRILCTSCCNKTRTCNTDLKCEHDYVKGLPRECSDIPGHHPDGVYKIYPDGISAVSVFCDMHTENGKWTVIQRRANGSVDFDRNWEAYKEGFGNLNGEYWLGNDVIHEITIHTRHELRIDMHDFEGHAKYAKYSMFMVGDEKGEYEMTVLEYSGNAGDSMTYHSGNLFTTFDRDNDKETRNCATLYHGGWWYNHCHDASLNGRYLSGTSPSGHGINWPAWRGMDYSLKSVKMMIRTLY</sequence>
<dbReference type="NCBIfam" id="NF040941">
    <property type="entry name" value="GGGWT_bact"/>
    <property type="match status" value="1"/>
</dbReference>
<dbReference type="PROSITE" id="PS00514">
    <property type="entry name" value="FIBRINOGEN_C_1"/>
    <property type="match status" value="1"/>
</dbReference>
<evidence type="ECO:0000313" key="5">
    <source>
        <dbReference type="Proteomes" id="UP000596742"/>
    </source>
</evidence>
<keyword evidence="2" id="KW-0732">Signal</keyword>
<dbReference type="InterPro" id="IPR002181">
    <property type="entry name" value="Fibrinogen_a/b/g_C_dom"/>
</dbReference>
<keyword evidence="1" id="KW-1015">Disulfide bond</keyword>
<organism evidence="4 5">
    <name type="scientific">Mytilus galloprovincialis</name>
    <name type="common">Mediterranean mussel</name>
    <dbReference type="NCBI Taxonomy" id="29158"/>
    <lineage>
        <taxon>Eukaryota</taxon>
        <taxon>Metazoa</taxon>
        <taxon>Spiralia</taxon>
        <taxon>Lophotrochozoa</taxon>
        <taxon>Mollusca</taxon>
        <taxon>Bivalvia</taxon>
        <taxon>Autobranchia</taxon>
        <taxon>Pteriomorphia</taxon>
        <taxon>Mytilida</taxon>
        <taxon>Mytiloidea</taxon>
        <taxon>Mytilidae</taxon>
        <taxon>Mytilinae</taxon>
        <taxon>Mytilus</taxon>
    </lineage>
</organism>
<dbReference type="InterPro" id="IPR020837">
    <property type="entry name" value="Fibrinogen_CS"/>
</dbReference>
<gene>
    <name evidence="4" type="ORF">MGAL_10B012818</name>
</gene>
<accession>A0A8B6DLN6</accession>
<dbReference type="PANTHER" id="PTHR19143:SF458">
    <property type="entry name" value="FIBRINOGEN C-TERMINAL DOMAIN-CONTAINING PROTEIN-RELATED"/>
    <property type="match status" value="1"/>
</dbReference>
<dbReference type="SUPFAM" id="SSF56496">
    <property type="entry name" value="Fibrinogen C-terminal domain-like"/>
    <property type="match status" value="1"/>
</dbReference>
<evidence type="ECO:0000313" key="4">
    <source>
        <dbReference type="EMBL" id="VDI20980.1"/>
    </source>
</evidence>
<comment type="caution">
    <text evidence="4">The sequence shown here is derived from an EMBL/GenBank/DDBJ whole genome shotgun (WGS) entry which is preliminary data.</text>
</comment>
<dbReference type="AlphaFoldDB" id="A0A8B6DLN6"/>
<dbReference type="PROSITE" id="PS51406">
    <property type="entry name" value="FIBRINOGEN_C_2"/>
    <property type="match status" value="1"/>
</dbReference>
<evidence type="ECO:0000259" key="3">
    <source>
        <dbReference type="PROSITE" id="PS51406"/>
    </source>
</evidence>
<dbReference type="InterPro" id="IPR014716">
    <property type="entry name" value="Fibrinogen_a/b/g_C_1"/>
</dbReference>
<dbReference type="CDD" id="cd00087">
    <property type="entry name" value="FReD"/>
    <property type="match status" value="1"/>
</dbReference>
<reference evidence="4" key="1">
    <citation type="submission" date="2018-11" db="EMBL/GenBank/DDBJ databases">
        <authorList>
            <person name="Alioto T."/>
            <person name="Alioto T."/>
        </authorList>
    </citation>
    <scope>NUCLEOTIDE SEQUENCE</scope>
</reference>
<dbReference type="FunFam" id="3.90.215.10:FF:000001">
    <property type="entry name" value="Tenascin isoform 1"/>
    <property type="match status" value="1"/>
</dbReference>
<dbReference type="Gene3D" id="3.90.215.10">
    <property type="entry name" value="Gamma Fibrinogen, chain A, domain 1"/>
    <property type="match status" value="1"/>
</dbReference>
<proteinExistence type="predicted"/>